<feature type="compositionally biased region" description="Low complexity" evidence="1">
    <location>
        <begin position="113"/>
        <end position="135"/>
    </location>
</feature>
<feature type="region of interest" description="Disordered" evidence="1">
    <location>
        <begin position="1"/>
        <end position="148"/>
    </location>
</feature>
<feature type="non-terminal residue" evidence="2">
    <location>
        <position position="148"/>
    </location>
</feature>
<protein>
    <submittedName>
        <fullName evidence="2">Uncharacterized protein</fullName>
    </submittedName>
</protein>
<evidence type="ECO:0000313" key="2">
    <source>
        <dbReference type="EMBL" id="CAA9310460.1"/>
    </source>
</evidence>
<name>A0A6J4KN40_9ACTN</name>
<feature type="compositionally biased region" description="Basic residues" evidence="1">
    <location>
        <begin position="139"/>
        <end position="148"/>
    </location>
</feature>
<reference evidence="2" key="1">
    <citation type="submission" date="2020-02" db="EMBL/GenBank/DDBJ databases">
        <authorList>
            <person name="Meier V. D."/>
        </authorList>
    </citation>
    <scope>NUCLEOTIDE SEQUENCE</scope>
    <source>
        <strain evidence="2">AVDCRST_MAG07</strain>
    </source>
</reference>
<accession>A0A6J4KN40</accession>
<gene>
    <name evidence="2" type="ORF">AVDCRST_MAG07-503</name>
</gene>
<evidence type="ECO:0000256" key="1">
    <source>
        <dbReference type="SAM" id="MobiDB-lite"/>
    </source>
</evidence>
<feature type="compositionally biased region" description="Basic residues" evidence="1">
    <location>
        <begin position="30"/>
        <end position="39"/>
    </location>
</feature>
<dbReference type="AlphaFoldDB" id="A0A6J4KN40"/>
<organism evidence="2">
    <name type="scientific">uncultured Frankineae bacterium</name>
    <dbReference type="NCBI Taxonomy" id="437475"/>
    <lineage>
        <taxon>Bacteria</taxon>
        <taxon>Bacillati</taxon>
        <taxon>Actinomycetota</taxon>
        <taxon>Actinomycetes</taxon>
        <taxon>Frankiales</taxon>
        <taxon>environmental samples</taxon>
    </lineage>
</organism>
<feature type="compositionally biased region" description="Pro residues" evidence="1">
    <location>
        <begin position="1"/>
        <end position="12"/>
    </location>
</feature>
<feature type="non-terminal residue" evidence="2">
    <location>
        <position position="1"/>
    </location>
</feature>
<dbReference type="EMBL" id="CADCUB010000026">
    <property type="protein sequence ID" value="CAA9310460.1"/>
    <property type="molecule type" value="Genomic_DNA"/>
</dbReference>
<sequence length="148" mass="15911">WRWPPAPPPTLPLPRRRDLCRRPPPAPRSSRSRRGRARRCSTPCPTRSTPACAAVPCPAGTAGRQPGAIRRSSCSAGSRSPTARRSRRRSTACCGRCATSAPGSAGRRRTGCRRSPSTSRTPTTTAPSSSSPSPSRSRERSRCRRPPA</sequence>
<proteinExistence type="predicted"/>